<dbReference type="EMBL" id="HG001818">
    <property type="protein sequence ID" value="CDF37184.1"/>
    <property type="molecule type" value="Genomic_DNA"/>
</dbReference>
<feature type="compositionally biased region" description="Polar residues" evidence="1">
    <location>
        <begin position="213"/>
        <end position="228"/>
    </location>
</feature>
<gene>
    <name evidence="2" type="ORF">CHC_T00005142001</name>
</gene>
<evidence type="ECO:0000256" key="1">
    <source>
        <dbReference type="SAM" id="MobiDB-lite"/>
    </source>
</evidence>
<protein>
    <submittedName>
        <fullName evidence="2">Uncharacterized protein</fullName>
    </submittedName>
</protein>
<feature type="compositionally biased region" description="Basic residues" evidence="1">
    <location>
        <begin position="199"/>
        <end position="210"/>
    </location>
</feature>
<name>R7QGG5_CHOCR</name>
<feature type="region of interest" description="Disordered" evidence="1">
    <location>
        <begin position="192"/>
        <end position="272"/>
    </location>
</feature>
<sequence length="509" mass="56383">MEQHRSSGQRLSAHPNDFSHDAWHLPSQVNKTFTGPIILPTGHLPTDAGRPRHESGAAGASKRIAPRPNPVQSASIPVAAPPIQRDASATHARHSAQPVRLAPNGTGSSSPKGAVRRNSSGANPAHTGRKLPAAVKSQTDAQLPVRCRSQSPKELQYARRLPPQAAKARPSPIEQVIQVGNRCGNQDYWRSSLQMPKRTGVKKATGKVRSRLTESQNSRATEKTQQPSRDIHAQGDGGGATRKGMPPKEKESEVGGRRYESGLVDPSLTRTPLDVGQHHEFWRKSTKLPSVSSNKARQRRLADGKRRALDVMEGRGPLAEKSDILGQATGRARKSNVVPSDEVTISSPGKNRRVNEAVESFGKEDSANGDTPLALDNRSGERQRTPQEFLDEELKDNRKIIRTKDYEVRQMEAYAESRLHVKMNLRGRNKIWNWLSGGDRLTSYSVMFLVFTMDLDRKLISSSSTERKQALEEMENDSLRMLEALMMRLGTKDGCDNWHALTENFNLEE</sequence>
<dbReference type="Proteomes" id="UP000012073">
    <property type="component" value="Unassembled WGS sequence"/>
</dbReference>
<evidence type="ECO:0000313" key="3">
    <source>
        <dbReference type="Proteomes" id="UP000012073"/>
    </source>
</evidence>
<dbReference type="OrthoDB" id="10674860at2759"/>
<dbReference type="GeneID" id="17324704"/>
<dbReference type="AlphaFoldDB" id="R7QGG5"/>
<feature type="region of interest" description="Disordered" evidence="1">
    <location>
        <begin position="329"/>
        <end position="385"/>
    </location>
</feature>
<feature type="region of interest" description="Disordered" evidence="1">
    <location>
        <begin position="286"/>
        <end position="305"/>
    </location>
</feature>
<feature type="region of interest" description="Disordered" evidence="1">
    <location>
        <begin position="34"/>
        <end position="156"/>
    </location>
</feature>
<feature type="compositionally biased region" description="Basic and acidic residues" evidence="1">
    <location>
        <begin position="353"/>
        <end position="366"/>
    </location>
</feature>
<dbReference type="Gramene" id="CDF37184">
    <property type="protein sequence ID" value="CDF37184"/>
    <property type="gene ID" value="CHC_T00005142001"/>
</dbReference>
<feature type="compositionally biased region" description="Polar residues" evidence="1">
    <location>
        <begin position="105"/>
        <end position="122"/>
    </location>
</feature>
<reference evidence="3" key="1">
    <citation type="journal article" date="2013" name="Proc. Natl. Acad. Sci. U.S.A.">
        <title>Genome structure and metabolic features in the red seaweed Chondrus crispus shed light on evolution of the Archaeplastida.</title>
        <authorList>
            <person name="Collen J."/>
            <person name="Porcel B."/>
            <person name="Carre W."/>
            <person name="Ball S.G."/>
            <person name="Chaparro C."/>
            <person name="Tonon T."/>
            <person name="Barbeyron T."/>
            <person name="Michel G."/>
            <person name="Noel B."/>
            <person name="Valentin K."/>
            <person name="Elias M."/>
            <person name="Artiguenave F."/>
            <person name="Arun A."/>
            <person name="Aury J.M."/>
            <person name="Barbosa-Neto J.F."/>
            <person name="Bothwell J.H."/>
            <person name="Bouget F.Y."/>
            <person name="Brillet L."/>
            <person name="Cabello-Hurtado F."/>
            <person name="Capella-Gutierrez S."/>
            <person name="Charrier B."/>
            <person name="Cladiere L."/>
            <person name="Cock J.M."/>
            <person name="Coelho S.M."/>
            <person name="Colleoni C."/>
            <person name="Czjzek M."/>
            <person name="Da Silva C."/>
            <person name="Delage L."/>
            <person name="Denoeud F."/>
            <person name="Deschamps P."/>
            <person name="Dittami S.M."/>
            <person name="Gabaldon T."/>
            <person name="Gachon C.M."/>
            <person name="Groisillier A."/>
            <person name="Herve C."/>
            <person name="Jabbari K."/>
            <person name="Katinka M."/>
            <person name="Kloareg B."/>
            <person name="Kowalczyk N."/>
            <person name="Labadie K."/>
            <person name="Leblanc C."/>
            <person name="Lopez P.J."/>
            <person name="McLachlan D.H."/>
            <person name="Meslet-Cladiere L."/>
            <person name="Moustafa A."/>
            <person name="Nehr Z."/>
            <person name="Nyvall Collen P."/>
            <person name="Panaud O."/>
            <person name="Partensky F."/>
            <person name="Poulain J."/>
            <person name="Rensing S.A."/>
            <person name="Rousvoal S."/>
            <person name="Samson G."/>
            <person name="Symeonidi A."/>
            <person name="Weissenbach J."/>
            <person name="Zambounis A."/>
            <person name="Wincker P."/>
            <person name="Boyen C."/>
        </authorList>
    </citation>
    <scope>NUCLEOTIDE SEQUENCE [LARGE SCALE GENOMIC DNA]</scope>
    <source>
        <strain evidence="3">cv. Stackhouse</strain>
    </source>
</reference>
<feature type="region of interest" description="Disordered" evidence="1">
    <location>
        <begin position="1"/>
        <end position="22"/>
    </location>
</feature>
<keyword evidence="3" id="KW-1185">Reference proteome</keyword>
<dbReference type="RefSeq" id="XP_005717003.1">
    <property type="nucleotide sequence ID" value="XM_005716946.1"/>
</dbReference>
<feature type="compositionally biased region" description="Polar residues" evidence="1">
    <location>
        <begin position="1"/>
        <end position="10"/>
    </location>
</feature>
<proteinExistence type="predicted"/>
<evidence type="ECO:0000313" key="2">
    <source>
        <dbReference type="EMBL" id="CDF37184.1"/>
    </source>
</evidence>
<organism evidence="2 3">
    <name type="scientific">Chondrus crispus</name>
    <name type="common">Carrageen Irish moss</name>
    <name type="synonym">Polymorpha crispa</name>
    <dbReference type="NCBI Taxonomy" id="2769"/>
    <lineage>
        <taxon>Eukaryota</taxon>
        <taxon>Rhodophyta</taxon>
        <taxon>Florideophyceae</taxon>
        <taxon>Rhodymeniophycidae</taxon>
        <taxon>Gigartinales</taxon>
        <taxon>Gigartinaceae</taxon>
        <taxon>Chondrus</taxon>
    </lineage>
</organism>
<feature type="compositionally biased region" description="Basic and acidic residues" evidence="1">
    <location>
        <begin position="246"/>
        <end position="260"/>
    </location>
</feature>
<accession>R7QGG5</accession>
<dbReference type="KEGG" id="ccp:CHC_T00005142001"/>